<reference evidence="1 2" key="1">
    <citation type="journal article" date="2016" name="J. Biotechnol.">
        <title>First complete genome sequence of a species in the genus Microterricola, an extremophilic cold active enzyme producing bacterial strain ERGS5:02 isolated from Sikkim Himalaya.</title>
        <authorList>
            <person name="Himanshu"/>
            <person name="Swarnkar M.K."/>
            <person name="Singh D."/>
            <person name="Kumar R."/>
        </authorList>
    </citation>
    <scope>NUCLEOTIDE SEQUENCE [LARGE SCALE GENOMIC DNA]</scope>
    <source>
        <strain evidence="1 2">ERGS5:02</strain>
    </source>
</reference>
<proteinExistence type="predicted"/>
<dbReference type="EMBL" id="CP014145">
    <property type="protein sequence ID" value="AMB59725.1"/>
    <property type="molecule type" value="Genomic_DNA"/>
</dbReference>
<accession>A0A0X8E3D3</accession>
<organism evidence="1 2">
    <name type="scientific">Microterricola viridarii</name>
    <dbReference type="NCBI Taxonomy" id="412690"/>
    <lineage>
        <taxon>Bacteria</taxon>
        <taxon>Bacillati</taxon>
        <taxon>Actinomycetota</taxon>
        <taxon>Actinomycetes</taxon>
        <taxon>Micrococcales</taxon>
        <taxon>Microbacteriaceae</taxon>
        <taxon>Microterricola</taxon>
    </lineage>
</organism>
<evidence type="ECO:0000313" key="2">
    <source>
        <dbReference type="Proteomes" id="UP000058305"/>
    </source>
</evidence>
<dbReference type="KEGG" id="mvd:AWU67_13615"/>
<name>A0A0X8E3D3_9MICO</name>
<protein>
    <submittedName>
        <fullName evidence="1">Uncharacterized protein</fullName>
    </submittedName>
</protein>
<dbReference type="Proteomes" id="UP000058305">
    <property type="component" value="Chromosome"/>
</dbReference>
<keyword evidence="2" id="KW-1185">Reference proteome</keyword>
<dbReference type="AlphaFoldDB" id="A0A0X8E3D3"/>
<gene>
    <name evidence="1" type="ORF">AWU67_13615</name>
</gene>
<sequence>MSEAYREIAGVVPLDLPVKVDGPPVDAWSGLAAQTLQLANQVDSLEALVDLAEYDTASFRSLGDFLKQIALDFNKRRLALERETVKPVDMTILFVSETSGHGILSSLTSSRRFGMLDPSALLQACGDSVIGKWWAGHRGLLVQTIVALDAHVFSISPPLALSTFRRYGPPDVQEALSSLGLASRTPAEVTTYLTRSDFGRHLAHEQRSVGETRGNPAEEARQIFEAFADYVGFQGAKDKQLNVAFGKALEASFAFGGGDQPTIRAEKSVDFLPALLPDVSIATEEGIRCFEFTYRKGDFLQSKNRSTVAQYCLTKLKNYARGVGWLSATD</sequence>
<reference evidence="2" key="2">
    <citation type="submission" date="2016-01" db="EMBL/GenBank/DDBJ databases">
        <title>First complete genome sequence of a species in the genus Microterricola, an extremophilic cold active enzyme producing strain ERGS5:02 isolated from Sikkim Himalaya.</title>
        <authorList>
            <person name="Kumar R."/>
            <person name="Singh D."/>
            <person name="Swarnkar M.K."/>
        </authorList>
    </citation>
    <scope>NUCLEOTIDE SEQUENCE [LARGE SCALE GENOMIC DNA]</scope>
    <source>
        <strain evidence="2">ERGS5:02</strain>
    </source>
</reference>
<evidence type="ECO:0000313" key="1">
    <source>
        <dbReference type="EMBL" id="AMB59725.1"/>
    </source>
</evidence>